<dbReference type="OrthoDB" id="4715205at2"/>
<dbReference type="PATRIC" id="fig|59750.3.peg.1846"/>
<evidence type="ECO:0000313" key="2">
    <source>
        <dbReference type="EMBL" id="KWX21934.1"/>
    </source>
</evidence>
<proteinExistence type="predicted"/>
<accession>A0A132PI50</accession>
<keyword evidence="4" id="KW-1185">Reference proteome</keyword>
<dbReference type="EMBL" id="LQQA01000033">
    <property type="protein sequence ID" value="ORX10236.1"/>
    <property type="molecule type" value="Genomic_DNA"/>
</dbReference>
<evidence type="ECO:0000313" key="3">
    <source>
        <dbReference type="EMBL" id="ORX10236.1"/>
    </source>
</evidence>
<reference evidence="2 4" key="1">
    <citation type="submission" date="2015-07" db="EMBL/GenBank/DDBJ databases">
        <title>A draft genome sequence of Mycobacterium wolinskyi.</title>
        <authorList>
            <person name="de Man T.J."/>
            <person name="Perry K.A."/>
            <person name="Coulliette A.D."/>
            <person name="Jensen B."/>
            <person name="Toney N.C."/>
            <person name="Limbago B.M."/>
            <person name="Noble-Wang J."/>
        </authorList>
    </citation>
    <scope>NUCLEOTIDE SEQUENCE [LARGE SCALE GENOMIC DNA]</scope>
    <source>
        <strain evidence="2 4">CDC_01</strain>
    </source>
</reference>
<evidence type="ECO:0000313" key="4">
    <source>
        <dbReference type="Proteomes" id="UP000070612"/>
    </source>
</evidence>
<evidence type="ECO:0000256" key="1">
    <source>
        <dbReference type="SAM" id="SignalP"/>
    </source>
</evidence>
<organism evidence="2 4">
    <name type="scientific">Mycolicibacterium wolinskyi</name>
    <dbReference type="NCBI Taxonomy" id="59750"/>
    <lineage>
        <taxon>Bacteria</taxon>
        <taxon>Bacillati</taxon>
        <taxon>Actinomycetota</taxon>
        <taxon>Actinomycetes</taxon>
        <taxon>Mycobacteriales</taxon>
        <taxon>Mycobacteriaceae</taxon>
        <taxon>Mycolicibacterium</taxon>
    </lineage>
</organism>
<reference evidence="3 5" key="2">
    <citation type="submission" date="2016-01" db="EMBL/GenBank/DDBJ databases">
        <title>The new phylogeny of the genus Mycobacterium.</title>
        <authorList>
            <person name="Tarcisio F."/>
            <person name="Conor M."/>
            <person name="Antonella G."/>
            <person name="Elisabetta G."/>
            <person name="Giulia F.S."/>
            <person name="Sara T."/>
            <person name="Anna F."/>
            <person name="Clotilde B."/>
            <person name="Roberto B."/>
            <person name="Veronica D.S."/>
            <person name="Fabio R."/>
            <person name="Monica P."/>
            <person name="Olivier J."/>
            <person name="Enrico T."/>
            <person name="Nicola S."/>
        </authorList>
    </citation>
    <scope>NUCLEOTIDE SEQUENCE [LARGE SCALE GENOMIC DNA]</scope>
    <source>
        <strain evidence="3 5">ATCC 700010</strain>
    </source>
</reference>
<dbReference type="Proteomes" id="UP000193964">
    <property type="component" value="Unassembled WGS sequence"/>
</dbReference>
<dbReference type="Proteomes" id="UP000070612">
    <property type="component" value="Unassembled WGS sequence"/>
</dbReference>
<comment type="caution">
    <text evidence="2">The sequence shown here is derived from an EMBL/GenBank/DDBJ whole genome shotgun (WGS) entry which is preliminary data.</text>
</comment>
<keyword evidence="1" id="KW-0732">Signal</keyword>
<dbReference type="EMBL" id="LGTW01000016">
    <property type="protein sequence ID" value="KWX21934.1"/>
    <property type="molecule type" value="Genomic_DNA"/>
</dbReference>
<evidence type="ECO:0000313" key="5">
    <source>
        <dbReference type="Proteomes" id="UP000193964"/>
    </source>
</evidence>
<dbReference type="AlphaFoldDB" id="A0A132PI50"/>
<feature type="signal peptide" evidence="1">
    <location>
        <begin position="1"/>
        <end position="23"/>
    </location>
</feature>
<sequence length="150" mass="16006">MTDAMMITALCLLCGGAASAVLAAARRTRCARPDDEATERLATIEELVAEFDLMLIRKGLLTSTQLALIRNGIRSRGIVTGMRPTGAMREDFREVELDLMVSRPGGGQFPAHQTALIPASSLRKVTPGSVIDTYFRPGDESAIAVCVSPG</sequence>
<gene>
    <name evidence="2" type="ORF">AFM11_22480</name>
    <name evidence="3" type="ORF">AWC31_08730</name>
</gene>
<dbReference type="STRING" id="59750.AWC31_08730"/>
<name>A0A132PI50_9MYCO</name>
<feature type="chain" id="PRO_5038211683" evidence="1">
    <location>
        <begin position="24"/>
        <end position="150"/>
    </location>
</feature>
<protein>
    <submittedName>
        <fullName evidence="2">Uncharacterized protein</fullName>
    </submittedName>
</protein>